<dbReference type="Pfam" id="PF19028">
    <property type="entry name" value="TSP1_spondin"/>
    <property type="match status" value="1"/>
</dbReference>
<dbReference type="AlphaFoldDB" id="A0A1S3JZH1"/>
<dbReference type="GO" id="GO:0046872">
    <property type="term" value="F:metal ion binding"/>
    <property type="evidence" value="ECO:0007669"/>
    <property type="project" value="UniProtKB-KW"/>
</dbReference>
<keyword evidence="6" id="KW-0130">Cell adhesion</keyword>
<comment type="subcellular location">
    <subcellularLocation>
        <location evidence="1">Secreted</location>
        <location evidence="1">Extracellular space</location>
        <location evidence="1">Extracellular matrix</location>
    </subcellularLocation>
</comment>
<dbReference type="Pfam" id="PF06468">
    <property type="entry name" value="Spond_N"/>
    <property type="match status" value="1"/>
</dbReference>
<dbReference type="PANTHER" id="PTHR11311:SF15">
    <property type="entry name" value="SPONDIN-2"/>
    <property type="match status" value="1"/>
</dbReference>
<dbReference type="InterPro" id="IPR038678">
    <property type="entry name" value="Spondin_N_sf"/>
</dbReference>
<evidence type="ECO:0000256" key="5">
    <source>
        <dbReference type="ARBA" id="ARBA00022729"/>
    </source>
</evidence>
<dbReference type="NCBIfam" id="NF038123">
    <property type="entry name" value="NF038123_dom"/>
    <property type="match status" value="1"/>
</dbReference>
<dbReference type="InParanoid" id="A0A1S3JZH1"/>
<dbReference type="InterPro" id="IPR009465">
    <property type="entry name" value="Spondin_N"/>
</dbReference>
<evidence type="ECO:0000256" key="6">
    <source>
        <dbReference type="ARBA" id="ARBA00022889"/>
    </source>
</evidence>
<feature type="domain" description="Spondin" evidence="10">
    <location>
        <begin position="28"/>
        <end position="212"/>
    </location>
</feature>
<dbReference type="InterPro" id="IPR036383">
    <property type="entry name" value="TSP1_rpt_sf"/>
</dbReference>
<evidence type="ECO:0000256" key="2">
    <source>
        <dbReference type="ARBA" id="ARBA00022525"/>
    </source>
</evidence>
<gene>
    <name evidence="12" type="primary">LOC106177458</name>
</gene>
<dbReference type="FunCoup" id="A0A1S3JZH1">
    <property type="interactions" value="8"/>
</dbReference>
<dbReference type="OrthoDB" id="6090599at2759"/>
<sequence>MQAVAAIAVFLCISSFTVFAKPTPGKTPEEKCRAKGVAVYSVTFQAKWNKKLFPKMFPLYRPPAQWSKLIGRSHDSKYSLWTQGKYASKAVKEFAKTGRTMQFDQEAQGFNGIFDVFNGPRIQKGHGISVTKFYADPMHPKVSAMAKLIPSPDWFVGVDSINLCQNGEWITDVKVDLDPMDAGVDRGFTFTSPDWPENEKIFRITSKYPNHPANPFFYPRLAKLPHIGHLIFKRVRVYDDGEVAKDAMDEDNAGGNVDDSVDYYDDDVEDEEHEDESHGNDLDAMDADKSQFTPLDCIVSDWGAWSGCSKTCGFGKRTRHRVVVQERQNGGHTCPILKEEETCGSMRTCKWNHFRFKGFGL</sequence>
<dbReference type="GO" id="GO:0030036">
    <property type="term" value="P:actin cytoskeleton organization"/>
    <property type="evidence" value="ECO:0007669"/>
    <property type="project" value="TreeGrafter"/>
</dbReference>
<evidence type="ECO:0000259" key="10">
    <source>
        <dbReference type="PROSITE" id="PS51020"/>
    </source>
</evidence>
<dbReference type="InterPro" id="IPR051418">
    <property type="entry name" value="Spondin/Thrombospondin_T1"/>
</dbReference>
<evidence type="ECO:0000256" key="9">
    <source>
        <dbReference type="SAM" id="SignalP"/>
    </source>
</evidence>
<dbReference type="SMART" id="SM00209">
    <property type="entry name" value="TSP1"/>
    <property type="match status" value="1"/>
</dbReference>
<keyword evidence="4" id="KW-0479">Metal-binding</keyword>
<feature type="chain" id="PRO_5010208219" evidence="9">
    <location>
        <begin position="21"/>
        <end position="361"/>
    </location>
</feature>
<dbReference type="SUPFAM" id="SSF82895">
    <property type="entry name" value="TSP-1 type 1 repeat"/>
    <property type="match status" value="1"/>
</dbReference>
<dbReference type="InterPro" id="IPR000884">
    <property type="entry name" value="TSP1_rpt"/>
</dbReference>
<keyword evidence="5 9" id="KW-0732">Signal</keyword>
<dbReference type="FunFam" id="2.20.100.10:FF:000134">
    <property type="entry name" value="Uncharacterized protein"/>
    <property type="match status" value="1"/>
</dbReference>
<evidence type="ECO:0000313" key="11">
    <source>
        <dbReference type="Proteomes" id="UP000085678"/>
    </source>
</evidence>
<dbReference type="KEGG" id="lak:106177458"/>
<keyword evidence="8" id="KW-0325">Glycoprotein</keyword>
<dbReference type="Gene3D" id="2.20.100.10">
    <property type="entry name" value="Thrombospondin type-1 (TSP1) repeat"/>
    <property type="match status" value="1"/>
</dbReference>
<dbReference type="GeneID" id="106177458"/>
<evidence type="ECO:0000256" key="4">
    <source>
        <dbReference type="ARBA" id="ARBA00022723"/>
    </source>
</evidence>
<keyword evidence="11" id="KW-1185">Reference proteome</keyword>
<dbReference type="PANTHER" id="PTHR11311">
    <property type="entry name" value="SPONDIN"/>
    <property type="match status" value="1"/>
</dbReference>
<dbReference type="GO" id="GO:0005886">
    <property type="term" value="C:plasma membrane"/>
    <property type="evidence" value="ECO:0007669"/>
    <property type="project" value="TreeGrafter"/>
</dbReference>
<evidence type="ECO:0000256" key="8">
    <source>
        <dbReference type="ARBA" id="ARBA00023180"/>
    </source>
</evidence>
<reference evidence="12" key="1">
    <citation type="submission" date="2025-08" db="UniProtKB">
        <authorList>
            <consortium name="RefSeq"/>
        </authorList>
    </citation>
    <scope>IDENTIFICATION</scope>
    <source>
        <tissue evidence="12">Gonads</tissue>
    </source>
</reference>
<protein>
    <submittedName>
        <fullName evidence="12">Spondin-2</fullName>
    </submittedName>
</protein>
<keyword evidence="3" id="KW-0272">Extracellular matrix</keyword>
<dbReference type="Proteomes" id="UP000085678">
    <property type="component" value="Unplaced"/>
</dbReference>
<dbReference type="RefSeq" id="XP_013415677.1">
    <property type="nucleotide sequence ID" value="XM_013560223.2"/>
</dbReference>
<evidence type="ECO:0000256" key="1">
    <source>
        <dbReference type="ARBA" id="ARBA00004498"/>
    </source>
</evidence>
<proteinExistence type="predicted"/>
<keyword evidence="2" id="KW-0964">Secreted</keyword>
<dbReference type="GO" id="GO:0007155">
    <property type="term" value="P:cell adhesion"/>
    <property type="evidence" value="ECO:0007669"/>
    <property type="project" value="UniProtKB-KW"/>
</dbReference>
<feature type="signal peptide" evidence="9">
    <location>
        <begin position="1"/>
        <end position="20"/>
    </location>
</feature>
<evidence type="ECO:0000256" key="3">
    <source>
        <dbReference type="ARBA" id="ARBA00022530"/>
    </source>
</evidence>
<accession>A0A1S3JZH1</accession>
<dbReference type="PROSITE" id="PS50092">
    <property type="entry name" value="TSP1"/>
    <property type="match status" value="1"/>
</dbReference>
<dbReference type="Gene3D" id="2.60.40.2130">
    <property type="entry name" value="F-spondin domain"/>
    <property type="match status" value="1"/>
</dbReference>
<evidence type="ECO:0000313" key="12">
    <source>
        <dbReference type="RefSeq" id="XP_013415677.1"/>
    </source>
</evidence>
<evidence type="ECO:0000256" key="7">
    <source>
        <dbReference type="ARBA" id="ARBA00023157"/>
    </source>
</evidence>
<dbReference type="PROSITE" id="PS51020">
    <property type="entry name" value="SPONDIN"/>
    <property type="match status" value="1"/>
</dbReference>
<organism evidence="11 12">
    <name type="scientific">Lingula anatina</name>
    <name type="common">Brachiopod</name>
    <name type="synonym">Lingula unguis</name>
    <dbReference type="NCBI Taxonomy" id="7574"/>
    <lineage>
        <taxon>Eukaryota</taxon>
        <taxon>Metazoa</taxon>
        <taxon>Spiralia</taxon>
        <taxon>Lophotrochozoa</taxon>
        <taxon>Brachiopoda</taxon>
        <taxon>Linguliformea</taxon>
        <taxon>Lingulata</taxon>
        <taxon>Lingulida</taxon>
        <taxon>Linguloidea</taxon>
        <taxon>Lingulidae</taxon>
        <taxon>Lingula</taxon>
    </lineage>
</organism>
<dbReference type="InterPro" id="IPR044004">
    <property type="entry name" value="TSP1_spondin_dom"/>
</dbReference>
<keyword evidence="7" id="KW-1015">Disulfide bond</keyword>
<name>A0A1S3JZH1_LINAN</name>